<evidence type="ECO:0000256" key="2">
    <source>
        <dbReference type="SAM" id="MobiDB-lite"/>
    </source>
</evidence>
<dbReference type="InterPro" id="IPR000551">
    <property type="entry name" value="MerR-type_HTH_dom"/>
</dbReference>
<reference evidence="4 5" key="1">
    <citation type="submission" date="2019-03" db="EMBL/GenBank/DDBJ databases">
        <title>Genomic Encyclopedia of Type Strains, Phase IV (KMG-IV): sequencing the most valuable type-strain genomes for metagenomic binning, comparative biology and taxonomic classification.</title>
        <authorList>
            <person name="Goeker M."/>
        </authorList>
    </citation>
    <scope>NUCLEOTIDE SEQUENCE [LARGE SCALE GENOMIC DNA]</scope>
    <source>
        <strain evidence="4 5">DSM 46770</strain>
    </source>
</reference>
<evidence type="ECO:0000313" key="5">
    <source>
        <dbReference type="Proteomes" id="UP000295281"/>
    </source>
</evidence>
<accession>A0A4R6V5Z4</accession>
<protein>
    <submittedName>
        <fullName evidence="4">DNA-binding transcriptional MerR regulator</fullName>
    </submittedName>
</protein>
<proteinExistence type="predicted"/>
<keyword evidence="1 4" id="KW-0238">DNA-binding</keyword>
<name>A0A4R6V5Z4_9ACTN</name>
<dbReference type="Proteomes" id="UP000295281">
    <property type="component" value="Unassembled WGS sequence"/>
</dbReference>
<keyword evidence="5" id="KW-1185">Reference proteome</keyword>
<gene>
    <name evidence="4" type="ORF">EV190_102142</name>
</gene>
<dbReference type="InterPro" id="IPR009061">
    <property type="entry name" value="DNA-bd_dom_put_sf"/>
</dbReference>
<dbReference type="PANTHER" id="PTHR30204:SF93">
    <property type="entry name" value="HTH MERR-TYPE DOMAIN-CONTAINING PROTEIN"/>
    <property type="match status" value="1"/>
</dbReference>
<feature type="compositionally biased region" description="Basic and acidic residues" evidence="2">
    <location>
        <begin position="250"/>
        <end position="268"/>
    </location>
</feature>
<dbReference type="AlphaFoldDB" id="A0A4R6V5Z4"/>
<dbReference type="Gene3D" id="1.10.1660.10">
    <property type="match status" value="2"/>
</dbReference>
<dbReference type="GO" id="GO:0003677">
    <property type="term" value="F:DNA binding"/>
    <property type="evidence" value="ECO:0007669"/>
    <property type="project" value="UniProtKB-KW"/>
</dbReference>
<dbReference type="PANTHER" id="PTHR30204">
    <property type="entry name" value="REDOX-CYCLING DRUG-SENSING TRANSCRIPTIONAL ACTIVATOR SOXR"/>
    <property type="match status" value="1"/>
</dbReference>
<evidence type="ECO:0000313" key="4">
    <source>
        <dbReference type="EMBL" id="TDQ54308.1"/>
    </source>
</evidence>
<dbReference type="SUPFAM" id="SSF46955">
    <property type="entry name" value="Putative DNA-binding domain"/>
    <property type="match status" value="2"/>
</dbReference>
<dbReference type="EMBL" id="SNYN01000002">
    <property type="protein sequence ID" value="TDQ54308.1"/>
    <property type="molecule type" value="Genomic_DNA"/>
</dbReference>
<dbReference type="PROSITE" id="PS50937">
    <property type="entry name" value="HTH_MERR_2"/>
    <property type="match status" value="2"/>
</dbReference>
<dbReference type="Pfam" id="PF00376">
    <property type="entry name" value="MerR"/>
    <property type="match status" value="1"/>
</dbReference>
<feature type="domain" description="HTH merR-type" evidence="3">
    <location>
        <begin position="18"/>
        <end position="52"/>
    </location>
</feature>
<dbReference type="SMART" id="SM00422">
    <property type="entry name" value="HTH_MERR"/>
    <property type="match status" value="2"/>
</dbReference>
<organism evidence="4 5">
    <name type="scientific">Actinorugispora endophytica</name>
    <dbReference type="NCBI Taxonomy" id="1605990"/>
    <lineage>
        <taxon>Bacteria</taxon>
        <taxon>Bacillati</taxon>
        <taxon>Actinomycetota</taxon>
        <taxon>Actinomycetes</taxon>
        <taxon>Streptosporangiales</taxon>
        <taxon>Nocardiopsidaceae</taxon>
        <taxon>Actinorugispora</taxon>
    </lineage>
</organism>
<dbReference type="InterPro" id="IPR047057">
    <property type="entry name" value="MerR_fam"/>
</dbReference>
<sequence>MDPQNGAMARRVLRPVDLAREHGLSTQAVRNYEDEGILPPAERSGTGYRRYSAVHAHALRAFLALRPGHGHRTAAAILRAAHRRDEEVLFRLLDQTHADLLRERDLLDEVTAALDALTAGPAPEEGPSTGLTVGALAHQIGVRPATLRKWEKAGILSPRRDRATGYRVYPPDAVRDARITRQLRRGGYRLSQVRDFVDRLRGAGDAAALEDLLHEWRARIGRQSRAMLAGGRRLGDYLDLLSSDAGPVRSGEETDGPKIRGTDRASRS</sequence>
<comment type="caution">
    <text evidence="4">The sequence shown here is derived from an EMBL/GenBank/DDBJ whole genome shotgun (WGS) entry which is preliminary data.</text>
</comment>
<dbReference type="GO" id="GO:0003700">
    <property type="term" value="F:DNA-binding transcription factor activity"/>
    <property type="evidence" value="ECO:0007669"/>
    <property type="project" value="InterPro"/>
</dbReference>
<feature type="domain" description="HTH merR-type" evidence="3">
    <location>
        <begin position="130"/>
        <end position="199"/>
    </location>
</feature>
<dbReference type="Pfam" id="PF13411">
    <property type="entry name" value="MerR_1"/>
    <property type="match status" value="1"/>
</dbReference>
<feature type="region of interest" description="Disordered" evidence="2">
    <location>
        <begin position="243"/>
        <end position="268"/>
    </location>
</feature>
<evidence type="ECO:0000256" key="1">
    <source>
        <dbReference type="ARBA" id="ARBA00023125"/>
    </source>
</evidence>
<evidence type="ECO:0000259" key="3">
    <source>
        <dbReference type="PROSITE" id="PS50937"/>
    </source>
</evidence>